<dbReference type="PROSITE" id="PS51747">
    <property type="entry name" value="CYT_DCMP_DEAMINASES_2"/>
    <property type="match status" value="1"/>
</dbReference>
<dbReference type="InterPro" id="IPR002125">
    <property type="entry name" value="CMP_dCMP_dom"/>
</dbReference>
<organism evidence="17 18">
    <name type="scientific">Rheinheimera riviphila</name>
    <dbReference type="NCBI Taxonomy" id="1834037"/>
    <lineage>
        <taxon>Bacteria</taxon>
        <taxon>Pseudomonadati</taxon>
        <taxon>Pseudomonadota</taxon>
        <taxon>Gammaproteobacteria</taxon>
        <taxon>Chromatiales</taxon>
        <taxon>Chromatiaceae</taxon>
        <taxon>Rheinheimera</taxon>
    </lineage>
</organism>
<evidence type="ECO:0000313" key="17">
    <source>
        <dbReference type="EMBL" id="RVU31280.1"/>
    </source>
</evidence>
<dbReference type="Proteomes" id="UP000283077">
    <property type="component" value="Unassembled WGS sequence"/>
</dbReference>
<name>A0A437Q9W0_9GAMM</name>
<evidence type="ECO:0000256" key="8">
    <source>
        <dbReference type="ARBA" id="ARBA00022833"/>
    </source>
</evidence>
<dbReference type="EMBL" id="SACS01000039">
    <property type="protein sequence ID" value="RVU31280.1"/>
    <property type="molecule type" value="Genomic_DNA"/>
</dbReference>
<sequence>MVTMSFHLMNTSIDWALLQQQARAASEQAYAPYSHFPVGVAIQAGSGKIYTGCNVENASYGGTICAERNAIAAAIVAGEREFQALVVFTPQERLTPPCGMCRQVIAEFFTPESPIASCNHLAQIQQWSVGELLPSAFTPLYLAQSAKVETRKLFDATSATEATEATGPTESSN</sequence>
<evidence type="ECO:0000256" key="12">
    <source>
        <dbReference type="PIRSR" id="PIRSR606262-1"/>
    </source>
</evidence>
<keyword evidence="6 14" id="KW-0479">Metal-binding</keyword>
<dbReference type="AlphaFoldDB" id="A0A437Q9W0"/>
<dbReference type="InterPro" id="IPR050202">
    <property type="entry name" value="Cyt/Deoxycyt_deaminase"/>
</dbReference>
<protein>
    <recommendedName>
        <fullName evidence="5 15">Cytidine deaminase</fullName>
        <ecNumber evidence="4 15">3.5.4.5</ecNumber>
    </recommendedName>
    <alternativeName>
        <fullName evidence="9 15">Cytidine aminohydrolase</fullName>
    </alternativeName>
</protein>
<dbReference type="GO" id="GO:0004126">
    <property type="term" value="F:cytidine deaminase activity"/>
    <property type="evidence" value="ECO:0007669"/>
    <property type="project" value="UniProtKB-UniRule"/>
</dbReference>
<evidence type="ECO:0000256" key="4">
    <source>
        <dbReference type="ARBA" id="ARBA00012783"/>
    </source>
</evidence>
<evidence type="ECO:0000259" key="16">
    <source>
        <dbReference type="PROSITE" id="PS51747"/>
    </source>
</evidence>
<dbReference type="EC" id="3.5.4.5" evidence="4 15"/>
<keyword evidence="8 14" id="KW-0862">Zinc</keyword>
<keyword evidence="18" id="KW-1185">Reference proteome</keyword>
<gene>
    <name evidence="17" type="ORF">EOE67_19995</name>
</gene>
<dbReference type="InterPro" id="IPR016192">
    <property type="entry name" value="APOBEC/CMP_deaminase_Zn-bd"/>
</dbReference>
<evidence type="ECO:0000256" key="14">
    <source>
        <dbReference type="PIRSR" id="PIRSR606262-3"/>
    </source>
</evidence>
<dbReference type="GO" id="GO:0008270">
    <property type="term" value="F:zinc ion binding"/>
    <property type="evidence" value="ECO:0007669"/>
    <property type="project" value="UniProtKB-UniRule"/>
</dbReference>
<evidence type="ECO:0000256" key="9">
    <source>
        <dbReference type="ARBA" id="ARBA00032005"/>
    </source>
</evidence>
<evidence type="ECO:0000256" key="7">
    <source>
        <dbReference type="ARBA" id="ARBA00022801"/>
    </source>
</evidence>
<dbReference type="NCBIfam" id="NF004064">
    <property type="entry name" value="PRK05578.1"/>
    <property type="match status" value="1"/>
</dbReference>
<comment type="cofactor">
    <cofactor evidence="1 14 15">
        <name>Zn(2+)</name>
        <dbReference type="ChEBI" id="CHEBI:29105"/>
    </cofactor>
</comment>
<evidence type="ECO:0000256" key="10">
    <source>
        <dbReference type="ARBA" id="ARBA00049252"/>
    </source>
</evidence>
<dbReference type="Pfam" id="PF00383">
    <property type="entry name" value="dCMP_cyt_deam_1"/>
    <property type="match status" value="1"/>
</dbReference>
<keyword evidence="7 15" id="KW-0378">Hydrolase</keyword>
<feature type="binding site" evidence="14">
    <location>
        <position position="65"/>
    </location>
    <ligand>
        <name>Zn(2+)</name>
        <dbReference type="ChEBI" id="CHEBI:29105"/>
        <note>catalytic</note>
    </ligand>
</feature>
<evidence type="ECO:0000256" key="11">
    <source>
        <dbReference type="ARBA" id="ARBA00049558"/>
    </source>
</evidence>
<feature type="domain" description="CMP/dCMP-type deaminase" evidence="16">
    <location>
        <begin position="13"/>
        <end position="140"/>
    </location>
</feature>
<dbReference type="InterPro" id="IPR016193">
    <property type="entry name" value="Cytidine_deaminase-like"/>
</dbReference>
<comment type="similarity">
    <text evidence="3 15">Belongs to the cytidine and deoxycytidylate deaminase family.</text>
</comment>
<comment type="caution">
    <text evidence="17">The sequence shown here is derived from an EMBL/GenBank/DDBJ whole genome shotgun (WGS) entry which is preliminary data.</text>
</comment>
<comment type="function">
    <text evidence="2 15">This enzyme scavenges exogenous and endogenous cytidine and 2'-deoxycytidine for UMP synthesis.</text>
</comment>
<dbReference type="GO" id="GO:0055086">
    <property type="term" value="P:nucleobase-containing small molecule metabolic process"/>
    <property type="evidence" value="ECO:0007669"/>
    <property type="project" value="UniProtKB-ARBA"/>
</dbReference>
<comment type="catalytic activity">
    <reaction evidence="11 15">
        <text>cytidine + H2O + H(+) = uridine + NH4(+)</text>
        <dbReference type="Rhea" id="RHEA:16069"/>
        <dbReference type="ChEBI" id="CHEBI:15377"/>
        <dbReference type="ChEBI" id="CHEBI:15378"/>
        <dbReference type="ChEBI" id="CHEBI:16704"/>
        <dbReference type="ChEBI" id="CHEBI:17562"/>
        <dbReference type="ChEBI" id="CHEBI:28938"/>
        <dbReference type="EC" id="3.5.4.5"/>
    </reaction>
</comment>
<accession>A0A437Q9W0</accession>
<dbReference type="OrthoDB" id="9795347at2"/>
<reference evidence="17 18" key="1">
    <citation type="submission" date="2019-01" db="EMBL/GenBank/DDBJ databases">
        <authorList>
            <person name="Chen W.-M."/>
        </authorList>
    </citation>
    <scope>NUCLEOTIDE SEQUENCE [LARGE SCALE GENOMIC DNA]</scope>
    <source>
        <strain evidence="17 18">KYPC3</strain>
    </source>
</reference>
<evidence type="ECO:0000256" key="5">
    <source>
        <dbReference type="ARBA" id="ARBA00018266"/>
    </source>
</evidence>
<dbReference type="PANTHER" id="PTHR11644">
    <property type="entry name" value="CYTIDINE DEAMINASE"/>
    <property type="match status" value="1"/>
</dbReference>
<dbReference type="PANTHER" id="PTHR11644:SF2">
    <property type="entry name" value="CYTIDINE DEAMINASE"/>
    <property type="match status" value="1"/>
</dbReference>
<dbReference type="PROSITE" id="PS00903">
    <property type="entry name" value="CYT_DCMP_DEAMINASES_1"/>
    <property type="match status" value="1"/>
</dbReference>
<evidence type="ECO:0000256" key="15">
    <source>
        <dbReference type="RuleBase" id="RU364006"/>
    </source>
</evidence>
<evidence type="ECO:0000256" key="3">
    <source>
        <dbReference type="ARBA" id="ARBA00006576"/>
    </source>
</evidence>
<evidence type="ECO:0000256" key="13">
    <source>
        <dbReference type="PIRSR" id="PIRSR606262-2"/>
    </source>
</evidence>
<dbReference type="FunFam" id="3.40.140.10:FF:000008">
    <property type="entry name" value="Cytidine deaminase"/>
    <property type="match status" value="1"/>
</dbReference>
<feature type="binding site" evidence="13">
    <location>
        <begin position="54"/>
        <end position="60"/>
    </location>
    <ligand>
        <name>substrate</name>
    </ligand>
</feature>
<dbReference type="GO" id="GO:0042802">
    <property type="term" value="F:identical protein binding"/>
    <property type="evidence" value="ECO:0007669"/>
    <property type="project" value="UniProtKB-ARBA"/>
</dbReference>
<comment type="catalytic activity">
    <reaction evidence="10 15">
        <text>2'-deoxycytidine + H2O + H(+) = 2'-deoxyuridine + NH4(+)</text>
        <dbReference type="Rhea" id="RHEA:13433"/>
        <dbReference type="ChEBI" id="CHEBI:15377"/>
        <dbReference type="ChEBI" id="CHEBI:15378"/>
        <dbReference type="ChEBI" id="CHEBI:15698"/>
        <dbReference type="ChEBI" id="CHEBI:16450"/>
        <dbReference type="ChEBI" id="CHEBI:28938"/>
        <dbReference type="EC" id="3.5.4.5"/>
    </reaction>
</comment>
<dbReference type="SUPFAM" id="SSF53927">
    <property type="entry name" value="Cytidine deaminase-like"/>
    <property type="match status" value="1"/>
</dbReference>
<feature type="binding site" evidence="14">
    <location>
        <position position="101"/>
    </location>
    <ligand>
        <name>Zn(2+)</name>
        <dbReference type="ChEBI" id="CHEBI:29105"/>
        <note>catalytic</note>
    </ligand>
</feature>
<dbReference type="CDD" id="cd01283">
    <property type="entry name" value="cytidine_deaminase"/>
    <property type="match status" value="1"/>
</dbReference>
<dbReference type="InterPro" id="IPR006262">
    <property type="entry name" value="Cyt_deam_tetra"/>
</dbReference>
<evidence type="ECO:0000256" key="1">
    <source>
        <dbReference type="ARBA" id="ARBA00001947"/>
    </source>
</evidence>
<dbReference type="NCBIfam" id="TIGR01354">
    <property type="entry name" value="cyt_deam_tetra"/>
    <property type="match status" value="1"/>
</dbReference>
<proteinExistence type="inferred from homology"/>
<feature type="active site" description="Proton donor" evidence="12">
    <location>
        <position position="67"/>
    </location>
</feature>
<dbReference type="Gene3D" id="3.40.140.10">
    <property type="entry name" value="Cytidine Deaminase, domain 2"/>
    <property type="match status" value="1"/>
</dbReference>
<dbReference type="GO" id="GO:0005829">
    <property type="term" value="C:cytosol"/>
    <property type="evidence" value="ECO:0007669"/>
    <property type="project" value="TreeGrafter"/>
</dbReference>
<feature type="binding site" evidence="14">
    <location>
        <position position="98"/>
    </location>
    <ligand>
        <name>Zn(2+)</name>
        <dbReference type="ChEBI" id="CHEBI:29105"/>
        <note>catalytic</note>
    </ligand>
</feature>
<evidence type="ECO:0000313" key="18">
    <source>
        <dbReference type="Proteomes" id="UP000283077"/>
    </source>
</evidence>
<evidence type="ECO:0000256" key="6">
    <source>
        <dbReference type="ARBA" id="ARBA00022723"/>
    </source>
</evidence>
<dbReference type="GO" id="GO:0072527">
    <property type="term" value="P:pyrimidine-containing compound metabolic process"/>
    <property type="evidence" value="ECO:0007669"/>
    <property type="project" value="UniProtKB-ARBA"/>
</dbReference>
<evidence type="ECO:0000256" key="2">
    <source>
        <dbReference type="ARBA" id="ARBA00003949"/>
    </source>
</evidence>